<dbReference type="SUPFAM" id="SSF52540">
    <property type="entry name" value="P-loop containing nucleoside triphosphate hydrolases"/>
    <property type="match status" value="1"/>
</dbReference>
<comment type="caution">
    <text evidence="1">The sequence shown here is derived from an EMBL/GenBank/DDBJ whole genome shotgun (WGS) entry which is preliminary data.</text>
</comment>
<organism evidence="1">
    <name type="scientific">marine sediment metagenome</name>
    <dbReference type="NCBI Taxonomy" id="412755"/>
    <lineage>
        <taxon>unclassified sequences</taxon>
        <taxon>metagenomes</taxon>
        <taxon>ecological metagenomes</taxon>
    </lineage>
</organism>
<proteinExistence type="predicted"/>
<gene>
    <name evidence="1" type="ORF">S06H3_35051</name>
</gene>
<feature type="non-terminal residue" evidence="1">
    <location>
        <position position="1"/>
    </location>
</feature>
<dbReference type="Gene3D" id="3.40.50.300">
    <property type="entry name" value="P-loop containing nucleotide triphosphate hydrolases"/>
    <property type="match status" value="1"/>
</dbReference>
<protein>
    <recommendedName>
        <fullName evidence="2">RecF/RecN/SMC N-terminal domain-containing protein</fullName>
    </recommendedName>
</protein>
<dbReference type="EMBL" id="BARV01021109">
    <property type="protein sequence ID" value="GAI20079.1"/>
    <property type="molecule type" value="Genomic_DNA"/>
</dbReference>
<dbReference type="InterPro" id="IPR027417">
    <property type="entry name" value="P-loop_NTPase"/>
</dbReference>
<evidence type="ECO:0008006" key="2">
    <source>
        <dbReference type="Google" id="ProtNLM"/>
    </source>
</evidence>
<sequence length="265" mass="30711">NEVAPPHKYLSESHLNCLGIAFFLTSVIAFNKENKFLVLDDVISSFDSMHRKRFADLLNEEFSDYQIILLTHEKNWFDYVANMVKGKGWEIATVKWDEEKGTHLDEPTENLEQRIETNIKASNVEGLGNDIRRYLEHVLKEIAFNLEVKVRFLFNDTNEDRMSYELLADLKSKINKHGTDELKKEPVIGRLLTSIFIGSKGSHDSSFDLKIGDLKAFWEDIRELESLFYCDSASCKDKCLSLRHYDDVGKRIRCGCGNKAYAWKR</sequence>
<evidence type="ECO:0000313" key="1">
    <source>
        <dbReference type="EMBL" id="GAI20079.1"/>
    </source>
</evidence>
<name>X1NN32_9ZZZZ</name>
<dbReference type="AlphaFoldDB" id="X1NN32"/>
<accession>X1NN32</accession>
<reference evidence="1" key="1">
    <citation type="journal article" date="2014" name="Front. Microbiol.">
        <title>High frequency of phylogenetically diverse reductive dehalogenase-homologous genes in deep subseafloor sedimentary metagenomes.</title>
        <authorList>
            <person name="Kawai M."/>
            <person name="Futagami T."/>
            <person name="Toyoda A."/>
            <person name="Takaki Y."/>
            <person name="Nishi S."/>
            <person name="Hori S."/>
            <person name="Arai W."/>
            <person name="Tsubouchi T."/>
            <person name="Morono Y."/>
            <person name="Uchiyama I."/>
            <person name="Ito T."/>
            <person name="Fujiyama A."/>
            <person name="Inagaki F."/>
            <person name="Takami H."/>
        </authorList>
    </citation>
    <scope>NUCLEOTIDE SEQUENCE</scope>
    <source>
        <strain evidence="1">Expedition CK06-06</strain>
    </source>
</reference>